<organism evidence="3 4">
    <name type="scientific">Ilex paraguariensis</name>
    <name type="common">yerba mate</name>
    <dbReference type="NCBI Taxonomy" id="185542"/>
    <lineage>
        <taxon>Eukaryota</taxon>
        <taxon>Viridiplantae</taxon>
        <taxon>Streptophyta</taxon>
        <taxon>Embryophyta</taxon>
        <taxon>Tracheophyta</taxon>
        <taxon>Spermatophyta</taxon>
        <taxon>Magnoliopsida</taxon>
        <taxon>eudicotyledons</taxon>
        <taxon>Gunneridae</taxon>
        <taxon>Pentapetalae</taxon>
        <taxon>asterids</taxon>
        <taxon>campanulids</taxon>
        <taxon>Aquifoliales</taxon>
        <taxon>Aquifoliaceae</taxon>
        <taxon>Ilex</taxon>
    </lineage>
</organism>
<keyword evidence="1" id="KW-1133">Transmembrane helix</keyword>
<keyword evidence="1" id="KW-0812">Transmembrane</keyword>
<comment type="caution">
    <text evidence="3">The sequence shown here is derived from an EMBL/GenBank/DDBJ whole genome shotgun (WGS) entry which is preliminary data.</text>
</comment>
<dbReference type="EMBL" id="CAUOFW020003503">
    <property type="protein sequence ID" value="CAK9160340.1"/>
    <property type="molecule type" value="Genomic_DNA"/>
</dbReference>
<reference evidence="3 4" key="1">
    <citation type="submission" date="2024-02" db="EMBL/GenBank/DDBJ databases">
        <authorList>
            <person name="Vignale AGUSTIN F."/>
            <person name="Sosa J E."/>
            <person name="Modenutti C."/>
        </authorList>
    </citation>
    <scope>NUCLEOTIDE SEQUENCE [LARGE SCALE GENOMIC DNA]</scope>
</reference>
<evidence type="ECO:0000313" key="4">
    <source>
        <dbReference type="Proteomes" id="UP001642360"/>
    </source>
</evidence>
<evidence type="ECO:0000256" key="1">
    <source>
        <dbReference type="SAM" id="Phobius"/>
    </source>
</evidence>
<feature type="transmembrane region" description="Helical" evidence="1">
    <location>
        <begin position="6"/>
        <end position="26"/>
    </location>
</feature>
<feature type="transmembrane region" description="Helical" evidence="1">
    <location>
        <begin position="38"/>
        <end position="57"/>
    </location>
</feature>
<evidence type="ECO:0000313" key="3">
    <source>
        <dbReference type="EMBL" id="CAK9169244.1"/>
    </source>
</evidence>
<dbReference type="Proteomes" id="UP001642360">
    <property type="component" value="Unassembled WGS sequence"/>
</dbReference>
<dbReference type="AlphaFoldDB" id="A0ABC8TQR8"/>
<name>A0ABC8TQR8_9AQUA</name>
<keyword evidence="4" id="KW-1185">Reference proteome</keyword>
<keyword evidence="1" id="KW-0472">Membrane</keyword>
<accession>A0ABC8TQR8</accession>
<dbReference type="EMBL" id="CAUOFW020005269">
    <property type="protein sequence ID" value="CAK9169244.1"/>
    <property type="molecule type" value="Genomic_DNA"/>
</dbReference>
<sequence length="164" mass="17855">MHWTGFISNCSHVLVLLCSIIGTGTGIVEIRMKSRIKWAALGGLVLSFVSLLLHLFLAKSSASLVQYGAMLNFSDDLSVNVGGGGKGAGYRKLWGNVKSLEFLHPYANPRSTYPGNVVFPYEVTKGELNPKQKRSEEIGEAFPGNISRKLCHPQGGSRKNFKAD</sequence>
<evidence type="ECO:0000313" key="2">
    <source>
        <dbReference type="EMBL" id="CAK9160340.1"/>
    </source>
</evidence>
<gene>
    <name evidence="2" type="ORF">ILEXP_LOCUS29095</name>
    <name evidence="3" type="ORF">ILEXP_LOCUS38688</name>
</gene>
<proteinExistence type="predicted"/>
<protein>
    <submittedName>
        <fullName evidence="3">Uncharacterized protein</fullName>
    </submittedName>
</protein>